<sequence length="215" mass="24363">MKSSRSDGRYTTDMFNRSWNVAILFVLFFTYAAGQGTNDITIQCSQLDATFYNCSFNCSCRYGSLSQVECSIVDDFFNSSQCAGNTTFTKDFQCLYCYQLPDTEYTCSRTDDCDASRSSPYLTTCLVKGDVLCLGERQFMKYVQCSVRGRYRWRTAVLLSLFLGGFGADRFYLGHLGWGFFKLFTFGGLGVWSLIDVILILIGYLKPADGSLYLY</sequence>
<name>A0A2P6NKL0_9EUKA</name>
<evidence type="ECO:0000256" key="8">
    <source>
        <dbReference type="SAM" id="Phobius"/>
    </source>
</evidence>
<evidence type="ECO:0000256" key="2">
    <source>
        <dbReference type="ARBA" id="ARBA00008284"/>
    </source>
</evidence>
<comment type="subcellular location">
    <subcellularLocation>
        <location evidence="1">Membrane</location>
        <topology evidence="1">Multi-pass membrane protein</topology>
    </subcellularLocation>
</comment>
<dbReference type="AlphaFoldDB" id="A0A2P6NKL0"/>
<keyword evidence="7" id="KW-0325">Glycoprotein</keyword>
<dbReference type="STRING" id="1890364.A0A2P6NKL0"/>
<dbReference type="Proteomes" id="UP000241769">
    <property type="component" value="Unassembled WGS sequence"/>
</dbReference>
<evidence type="ECO:0000259" key="10">
    <source>
        <dbReference type="Pfam" id="PF05154"/>
    </source>
</evidence>
<evidence type="ECO:0000256" key="3">
    <source>
        <dbReference type="ARBA" id="ARBA00022692"/>
    </source>
</evidence>
<dbReference type="InterPro" id="IPR007829">
    <property type="entry name" value="TM2"/>
</dbReference>
<accession>A0A2P6NKL0</accession>
<proteinExistence type="inferred from homology"/>
<evidence type="ECO:0000256" key="5">
    <source>
        <dbReference type="ARBA" id="ARBA00022989"/>
    </source>
</evidence>
<protein>
    <recommendedName>
        <fullName evidence="10">TM2 domain-containing protein</fullName>
    </recommendedName>
</protein>
<gene>
    <name evidence="11" type="ORF">PROFUN_08037</name>
</gene>
<keyword evidence="6 8" id="KW-0472">Membrane</keyword>
<keyword evidence="4 9" id="KW-0732">Signal</keyword>
<evidence type="ECO:0000313" key="11">
    <source>
        <dbReference type="EMBL" id="PRP84452.1"/>
    </source>
</evidence>
<comment type="caution">
    <text evidence="11">The sequence shown here is derived from an EMBL/GenBank/DDBJ whole genome shotgun (WGS) entry which is preliminary data.</text>
</comment>
<feature type="domain" description="TM2" evidence="10">
    <location>
        <begin position="153"/>
        <end position="198"/>
    </location>
</feature>
<evidence type="ECO:0000256" key="1">
    <source>
        <dbReference type="ARBA" id="ARBA00004141"/>
    </source>
</evidence>
<evidence type="ECO:0000256" key="4">
    <source>
        <dbReference type="ARBA" id="ARBA00022729"/>
    </source>
</evidence>
<dbReference type="PANTHER" id="PTHR21016">
    <property type="entry name" value="BETA-AMYLOID BINDING PROTEIN-RELATED"/>
    <property type="match status" value="1"/>
</dbReference>
<organism evidence="11 12">
    <name type="scientific">Planoprotostelium fungivorum</name>
    <dbReference type="NCBI Taxonomy" id="1890364"/>
    <lineage>
        <taxon>Eukaryota</taxon>
        <taxon>Amoebozoa</taxon>
        <taxon>Evosea</taxon>
        <taxon>Variosea</taxon>
        <taxon>Cavosteliida</taxon>
        <taxon>Cavosteliaceae</taxon>
        <taxon>Planoprotostelium</taxon>
    </lineage>
</organism>
<comment type="similarity">
    <text evidence="2">Belongs to the TM2 family.</text>
</comment>
<feature type="transmembrane region" description="Helical" evidence="8">
    <location>
        <begin position="180"/>
        <end position="205"/>
    </location>
</feature>
<dbReference type="OrthoDB" id="10257855at2759"/>
<keyword evidence="12" id="KW-1185">Reference proteome</keyword>
<feature type="chain" id="PRO_5015149643" description="TM2 domain-containing protein" evidence="9">
    <location>
        <begin position="35"/>
        <end position="215"/>
    </location>
</feature>
<evidence type="ECO:0000313" key="12">
    <source>
        <dbReference type="Proteomes" id="UP000241769"/>
    </source>
</evidence>
<evidence type="ECO:0000256" key="6">
    <source>
        <dbReference type="ARBA" id="ARBA00023136"/>
    </source>
</evidence>
<feature type="signal peptide" evidence="9">
    <location>
        <begin position="1"/>
        <end position="34"/>
    </location>
</feature>
<keyword evidence="5 8" id="KW-1133">Transmembrane helix</keyword>
<evidence type="ECO:0000256" key="9">
    <source>
        <dbReference type="SAM" id="SignalP"/>
    </source>
</evidence>
<dbReference type="Pfam" id="PF05154">
    <property type="entry name" value="TM2"/>
    <property type="match status" value="1"/>
</dbReference>
<dbReference type="InParanoid" id="A0A2P6NKL0"/>
<dbReference type="InterPro" id="IPR050932">
    <property type="entry name" value="TM2D1-3-like"/>
</dbReference>
<dbReference type="GO" id="GO:0016020">
    <property type="term" value="C:membrane"/>
    <property type="evidence" value="ECO:0007669"/>
    <property type="project" value="UniProtKB-SubCell"/>
</dbReference>
<reference evidence="11 12" key="1">
    <citation type="journal article" date="2018" name="Genome Biol. Evol.">
        <title>Multiple Roots of Fruiting Body Formation in Amoebozoa.</title>
        <authorList>
            <person name="Hillmann F."/>
            <person name="Forbes G."/>
            <person name="Novohradska S."/>
            <person name="Ferling I."/>
            <person name="Riege K."/>
            <person name="Groth M."/>
            <person name="Westermann M."/>
            <person name="Marz M."/>
            <person name="Spaller T."/>
            <person name="Winckler T."/>
            <person name="Schaap P."/>
            <person name="Glockner G."/>
        </authorList>
    </citation>
    <scope>NUCLEOTIDE SEQUENCE [LARGE SCALE GENOMIC DNA]</scope>
    <source>
        <strain evidence="11 12">Jena</strain>
    </source>
</reference>
<keyword evidence="3 8" id="KW-0812">Transmembrane</keyword>
<feature type="transmembrane region" description="Helical" evidence="8">
    <location>
        <begin position="151"/>
        <end position="168"/>
    </location>
</feature>
<dbReference type="EMBL" id="MDYQ01000062">
    <property type="protein sequence ID" value="PRP84452.1"/>
    <property type="molecule type" value="Genomic_DNA"/>
</dbReference>
<dbReference type="PANTHER" id="PTHR21016:SF7">
    <property type="entry name" value="TM2 DOMAIN-CONTAINING PROTEIN 3"/>
    <property type="match status" value="1"/>
</dbReference>
<evidence type="ECO:0000256" key="7">
    <source>
        <dbReference type="ARBA" id="ARBA00023180"/>
    </source>
</evidence>